<feature type="coiled-coil region" evidence="1">
    <location>
        <begin position="86"/>
        <end position="132"/>
    </location>
</feature>
<sequence length="279" mass="32171">MKTLTSVLIVAFLFLFGCENNDGISRGEYEKLKAENKELKAALEDCRQGPKKRFNQAKSLFEKKNYDQCKAELVMLIDKYPGTSEAVQAKELLDATEKALQKIAAEKERVEKEKAEKEAQRLANATNKMRKKYDDIKGITWYRDKTSPRYLNTRTDFGAYIGKEKDGAPWLRLKIRYVADEWLFIEKYIIKADDHVYEITESRYGEIETDHGGGKIWEWLDRYVGPHEYSIIKAVADAKDAKIRFVGGQYDKDRVITTREKQALKNILNAYEALGGSDI</sequence>
<dbReference type="RefSeq" id="WP_110023500.1">
    <property type="nucleotide sequence ID" value="NZ_PDNZ01000005.1"/>
</dbReference>
<organism evidence="2 3">
    <name type="scientific">Prosthecochloris marina</name>
    <dbReference type="NCBI Taxonomy" id="2017681"/>
    <lineage>
        <taxon>Bacteria</taxon>
        <taxon>Pseudomonadati</taxon>
        <taxon>Chlorobiota</taxon>
        <taxon>Chlorobiia</taxon>
        <taxon>Chlorobiales</taxon>
        <taxon>Chlorobiaceae</taxon>
        <taxon>Prosthecochloris</taxon>
    </lineage>
</organism>
<evidence type="ECO:0000313" key="2">
    <source>
        <dbReference type="EMBL" id="PWW81845.1"/>
    </source>
</evidence>
<dbReference type="PROSITE" id="PS51257">
    <property type="entry name" value="PROKAR_LIPOPROTEIN"/>
    <property type="match status" value="1"/>
</dbReference>
<keyword evidence="1" id="KW-0175">Coiled coil</keyword>
<reference evidence="3" key="1">
    <citation type="submission" date="2017-10" db="EMBL/GenBank/DDBJ databases">
        <authorList>
            <person name="Gaisin V.A."/>
            <person name="Rysina M.S."/>
            <person name="Grouzdev D.S."/>
        </authorList>
    </citation>
    <scope>NUCLEOTIDE SEQUENCE [LARGE SCALE GENOMIC DNA]</scope>
    <source>
        <strain evidence="3">V1</strain>
    </source>
</reference>
<keyword evidence="3" id="KW-1185">Reference proteome</keyword>
<comment type="caution">
    <text evidence="2">The sequence shown here is derived from an EMBL/GenBank/DDBJ whole genome shotgun (WGS) entry which is preliminary data.</text>
</comment>
<dbReference type="Proteomes" id="UP000246278">
    <property type="component" value="Unassembled WGS sequence"/>
</dbReference>
<dbReference type="AlphaFoldDB" id="A0A317T5M3"/>
<evidence type="ECO:0000313" key="3">
    <source>
        <dbReference type="Proteomes" id="UP000246278"/>
    </source>
</evidence>
<proteinExistence type="predicted"/>
<dbReference type="OrthoDB" id="795031at2"/>
<name>A0A317T5M3_9CHLB</name>
<accession>A0A317T5M3</accession>
<gene>
    <name evidence="2" type="ORF">CR164_08485</name>
</gene>
<protein>
    <submittedName>
        <fullName evidence="2">Uncharacterized protein</fullName>
    </submittedName>
</protein>
<evidence type="ECO:0000256" key="1">
    <source>
        <dbReference type="SAM" id="Coils"/>
    </source>
</evidence>
<dbReference type="EMBL" id="PDNZ01000005">
    <property type="protein sequence ID" value="PWW81845.1"/>
    <property type="molecule type" value="Genomic_DNA"/>
</dbReference>